<dbReference type="AlphaFoldDB" id="A0A3N0DUJ3"/>
<accession>A0A3N0DUJ3</accession>
<dbReference type="EMBL" id="RJSG01000002">
    <property type="protein sequence ID" value="RNL79268.1"/>
    <property type="molecule type" value="Genomic_DNA"/>
</dbReference>
<feature type="signal peptide" evidence="1">
    <location>
        <begin position="1"/>
        <end position="20"/>
    </location>
</feature>
<name>A0A3N0DUJ3_9ACTN</name>
<feature type="chain" id="PRO_5038763955" description="Lipoprotein" evidence="1">
    <location>
        <begin position="21"/>
        <end position="155"/>
    </location>
</feature>
<organism evidence="2 3">
    <name type="scientific">Nocardioides marmorisolisilvae</name>
    <dbReference type="NCBI Taxonomy" id="1542737"/>
    <lineage>
        <taxon>Bacteria</taxon>
        <taxon>Bacillati</taxon>
        <taxon>Actinomycetota</taxon>
        <taxon>Actinomycetes</taxon>
        <taxon>Propionibacteriales</taxon>
        <taxon>Nocardioidaceae</taxon>
        <taxon>Nocardioides</taxon>
    </lineage>
</organism>
<reference evidence="2 3" key="1">
    <citation type="submission" date="2018-11" db="EMBL/GenBank/DDBJ databases">
        <authorList>
            <person name="Li F."/>
        </authorList>
    </citation>
    <scope>NUCLEOTIDE SEQUENCE [LARGE SCALE GENOMIC DNA]</scope>
    <source>
        <strain evidence="2 3">KIS18-7</strain>
    </source>
</reference>
<dbReference type="PROSITE" id="PS51257">
    <property type="entry name" value="PROKAR_LIPOPROTEIN"/>
    <property type="match status" value="1"/>
</dbReference>
<evidence type="ECO:0000256" key="1">
    <source>
        <dbReference type="SAM" id="SignalP"/>
    </source>
</evidence>
<protein>
    <recommendedName>
        <fullName evidence="4">Lipoprotein</fullName>
    </recommendedName>
</protein>
<gene>
    <name evidence="2" type="ORF">EFL95_09665</name>
</gene>
<evidence type="ECO:0000313" key="2">
    <source>
        <dbReference type="EMBL" id="RNL79268.1"/>
    </source>
</evidence>
<evidence type="ECO:0000313" key="3">
    <source>
        <dbReference type="Proteomes" id="UP000277094"/>
    </source>
</evidence>
<dbReference type="Proteomes" id="UP000277094">
    <property type="component" value="Unassembled WGS sequence"/>
</dbReference>
<keyword evidence="3" id="KW-1185">Reference proteome</keyword>
<sequence length="155" mass="16159">MKKIPVMVAAALLGSSLVSGCGGSSGYCDTVKADAQTLTDFTSPAVQPDFAKIPAFLKDAKDLESKSPKEVKEDWSVITSTLQSLSDGLADVGMTYAQFATFLSTGTLPDGVTQAQTAGLALKYQQLGADIVTKAANEITQHAAHSCDVDLTRKG</sequence>
<evidence type="ECO:0008006" key="4">
    <source>
        <dbReference type="Google" id="ProtNLM"/>
    </source>
</evidence>
<proteinExistence type="predicted"/>
<dbReference type="RefSeq" id="WP_123233770.1">
    <property type="nucleotide sequence ID" value="NZ_RJSG01000002.1"/>
</dbReference>
<comment type="caution">
    <text evidence="2">The sequence shown here is derived from an EMBL/GenBank/DDBJ whole genome shotgun (WGS) entry which is preliminary data.</text>
</comment>
<keyword evidence="1" id="KW-0732">Signal</keyword>